<comment type="caution">
    <text evidence="1">The sequence shown here is derived from an EMBL/GenBank/DDBJ whole genome shotgun (WGS) entry which is preliminary data.</text>
</comment>
<gene>
    <name evidence="1" type="ORF">A3G00_00930</name>
</gene>
<protein>
    <submittedName>
        <fullName evidence="1">Uncharacterized protein</fullName>
    </submittedName>
</protein>
<organism evidence="1 2">
    <name type="scientific">Candidatus Magasanikbacteria bacterium RIFCSPLOWO2_12_FULL_43_12</name>
    <dbReference type="NCBI Taxonomy" id="1798692"/>
    <lineage>
        <taxon>Bacteria</taxon>
        <taxon>Candidatus Magasanikiibacteriota</taxon>
    </lineage>
</organism>
<sequence>MYPPINTPNIFNDFLKPIFKPINKQVIEVTSMKMAPKNGIAVIESASGDESLGLDANALVGRRDKDRKYKMPNKGFFIRAEFGQNLHL</sequence>
<accession>A0A1F6MS83</accession>
<dbReference type="AlphaFoldDB" id="A0A1F6MS83"/>
<name>A0A1F6MS83_9BACT</name>
<dbReference type="EMBL" id="MFQN01000016">
    <property type="protein sequence ID" value="OGH74408.1"/>
    <property type="molecule type" value="Genomic_DNA"/>
</dbReference>
<dbReference type="STRING" id="1798692.A3G00_00930"/>
<evidence type="ECO:0000313" key="1">
    <source>
        <dbReference type="EMBL" id="OGH74408.1"/>
    </source>
</evidence>
<evidence type="ECO:0000313" key="2">
    <source>
        <dbReference type="Proteomes" id="UP000178347"/>
    </source>
</evidence>
<reference evidence="1 2" key="1">
    <citation type="journal article" date="2016" name="Nat. Commun.">
        <title>Thousands of microbial genomes shed light on interconnected biogeochemical processes in an aquifer system.</title>
        <authorList>
            <person name="Anantharaman K."/>
            <person name="Brown C.T."/>
            <person name="Hug L.A."/>
            <person name="Sharon I."/>
            <person name="Castelle C.J."/>
            <person name="Probst A.J."/>
            <person name="Thomas B.C."/>
            <person name="Singh A."/>
            <person name="Wilkins M.J."/>
            <person name="Karaoz U."/>
            <person name="Brodie E.L."/>
            <person name="Williams K.H."/>
            <person name="Hubbard S.S."/>
            <person name="Banfield J.F."/>
        </authorList>
    </citation>
    <scope>NUCLEOTIDE SEQUENCE [LARGE SCALE GENOMIC DNA]</scope>
</reference>
<dbReference type="Proteomes" id="UP000178347">
    <property type="component" value="Unassembled WGS sequence"/>
</dbReference>
<proteinExistence type="predicted"/>